<evidence type="ECO:0000313" key="2">
    <source>
        <dbReference type="Proteomes" id="UP000784294"/>
    </source>
</evidence>
<gene>
    <name evidence="1" type="ORF">PXEA_LOCUS29119</name>
</gene>
<dbReference type="EMBL" id="CAAALY010250396">
    <property type="protein sequence ID" value="VEL35679.1"/>
    <property type="molecule type" value="Genomic_DNA"/>
</dbReference>
<evidence type="ECO:0000313" key="1">
    <source>
        <dbReference type="EMBL" id="VEL35679.1"/>
    </source>
</evidence>
<keyword evidence="2" id="KW-1185">Reference proteome</keyword>
<protein>
    <submittedName>
        <fullName evidence="1">Uncharacterized protein</fullName>
    </submittedName>
</protein>
<dbReference type="Proteomes" id="UP000784294">
    <property type="component" value="Unassembled WGS sequence"/>
</dbReference>
<comment type="caution">
    <text evidence="1">The sequence shown here is derived from an EMBL/GenBank/DDBJ whole genome shotgun (WGS) entry which is preliminary data.</text>
</comment>
<sequence length="199" mass="21642">MRTRSHDPVSSTSCEPFSPPSLSPLSGLGHDNTRAYWGWREAVLKALTSTVKAISAKLVANTVAWVVDCGSKELGKREGELLQWWPPVEVGSVTRVSSPRVTGLPGYRVTGSCSSFTCSAPFAQTDRQLLRTRMDKVEKPLLVACLLVRISQLLRLFSPPLHACSVTFSLVLACAPTRTRGHLFTGNSPVQMKTDFGAV</sequence>
<accession>A0A3S5FG34</accession>
<dbReference type="AlphaFoldDB" id="A0A3S5FG34"/>
<organism evidence="1 2">
    <name type="scientific">Protopolystoma xenopodis</name>
    <dbReference type="NCBI Taxonomy" id="117903"/>
    <lineage>
        <taxon>Eukaryota</taxon>
        <taxon>Metazoa</taxon>
        <taxon>Spiralia</taxon>
        <taxon>Lophotrochozoa</taxon>
        <taxon>Platyhelminthes</taxon>
        <taxon>Monogenea</taxon>
        <taxon>Polyopisthocotylea</taxon>
        <taxon>Polystomatidea</taxon>
        <taxon>Polystomatidae</taxon>
        <taxon>Protopolystoma</taxon>
    </lineage>
</organism>
<proteinExistence type="predicted"/>
<name>A0A3S5FG34_9PLAT</name>
<reference evidence="1" key="1">
    <citation type="submission" date="2018-11" db="EMBL/GenBank/DDBJ databases">
        <authorList>
            <consortium name="Pathogen Informatics"/>
        </authorList>
    </citation>
    <scope>NUCLEOTIDE SEQUENCE</scope>
</reference>